<sequence>MHEWIEITVTFSDGAAPEISVKTPLSHSFAATRAHYMCLMRVRKWQDEQAVCSVEWIEALVKDLKDGWTALRFRLRREQRRA</sequence>
<keyword evidence="2" id="KW-1185">Reference proteome</keyword>
<reference evidence="1" key="1">
    <citation type="submission" date="2020-06" db="EMBL/GenBank/DDBJ databases">
        <authorList>
            <person name="Onetto C."/>
        </authorList>
    </citation>
    <scope>NUCLEOTIDE SEQUENCE</scope>
</reference>
<gene>
    <name evidence="1" type="ORF">AWRI4233_LOCUS8748</name>
</gene>
<comment type="caution">
    <text evidence="1">The sequence shown here is derived from an EMBL/GenBank/DDBJ whole genome shotgun (WGS) entry which is preliminary data.</text>
</comment>
<accession>A0A9N8K3I7</accession>
<evidence type="ECO:0000313" key="2">
    <source>
        <dbReference type="Proteomes" id="UP000714618"/>
    </source>
</evidence>
<protein>
    <submittedName>
        <fullName evidence="1">Uncharacterized protein</fullName>
    </submittedName>
</protein>
<proteinExistence type="predicted"/>
<dbReference type="EMBL" id="CAIJEO010000011">
    <property type="protein sequence ID" value="CAD0099923.1"/>
    <property type="molecule type" value="Genomic_DNA"/>
</dbReference>
<name>A0A9N8K3I7_9PEZI</name>
<dbReference type="Proteomes" id="UP000714618">
    <property type="component" value="Unassembled WGS sequence"/>
</dbReference>
<evidence type="ECO:0000313" key="1">
    <source>
        <dbReference type="EMBL" id="CAD0099923.1"/>
    </source>
</evidence>
<organism evidence="1 2">
    <name type="scientific">Aureobasidium mustum</name>
    <dbReference type="NCBI Taxonomy" id="2773714"/>
    <lineage>
        <taxon>Eukaryota</taxon>
        <taxon>Fungi</taxon>
        <taxon>Dikarya</taxon>
        <taxon>Ascomycota</taxon>
        <taxon>Pezizomycotina</taxon>
        <taxon>Dothideomycetes</taxon>
        <taxon>Dothideomycetidae</taxon>
        <taxon>Dothideales</taxon>
        <taxon>Saccotheciaceae</taxon>
        <taxon>Aureobasidium</taxon>
    </lineage>
</organism>
<dbReference type="AlphaFoldDB" id="A0A9N8K3I7"/>